<keyword evidence="3" id="KW-0812">Transmembrane</keyword>
<dbReference type="SUPFAM" id="SSF52540">
    <property type="entry name" value="P-loop containing nucleoside triphosphate hydrolases"/>
    <property type="match status" value="1"/>
</dbReference>
<evidence type="ECO:0000256" key="6">
    <source>
        <dbReference type="ARBA" id="ARBA00022989"/>
    </source>
</evidence>
<dbReference type="SMART" id="SM00382">
    <property type="entry name" value="AAA"/>
    <property type="match status" value="1"/>
</dbReference>
<keyword evidence="6" id="KW-1133">Transmembrane helix</keyword>
<dbReference type="Proteomes" id="UP000460220">
    <property type="component" value="Unassembled WGS sequence"/>
</dbReference>
<dbReference type="InterPro" id="IPR003593">
    <property type="entry name" value="AAA+_ATPase"/>
</dbReference>
<evidence type="ECO:0000259" key="8">
    <source>
        <dbReference type="PROSITE" id="PS50893"/>
    </source>
</evidence>
<dbReference type="PANTHER" id="PTHR48041:SF139">
    <property type="entry name" value="PROTEIN SCARLET"/>
    <property type="match status" value="1"/>
</dbReference>
<evidence type="ECO:0000256" key="7">
    <source>
        <dbReference type="ARBA" id="ARBA00023136"/>
    </source>
</evidence>
<proteinExistence type="predicted"/>
<dbReference type="PROSITE" id="PS50893">
    <property type="entry name" value="ABC_TRANSPORTER_2"/>
    <property type="match status" value="1"/>
</dbReference>
<keyword evidence="7" id="KW-0472">Membrane</keyword>
<evidence type="ECO:0000313" key="9">
    <source>
        <dbReference type="EMBL" id="MTR66682.1"/>
    </source>
</evidence>
<sequence>MQNPTIYTYLNQDFTAIPLFDGLSVDGISQESQADLHLADDFQSPSEAVFHFLNGQWFLECLSGMIEVDGVTYPKNQRALLNHRSIIHLCDADGHVFRSKFIIVEMQSLEWKTIAKDAFAMDLSSLASIDCAILSDQLVVRLGDQIIYQDLQAAATDPSVSTRERKDFSHSSLTIAIQDVTVGNLLNRKTILKDIQVEFKPKEMILILGGSGAGKSTFMEAVTGLVHSNTSAYFHGVDLLNDGKKQGVITLAPQSPDEHYRMEDTVYMNLEDAAKLYGPSELADNPELRKEEVLSVLRKLDLESVKGSKCSSLSGGQKKKLTIAMEYITRPEILFMDEPDSGVDGSMVMEVMTTLREITDEGKILCVITHTPDRIRHLFDKVMVVGKSSEGCGRLCYFGSVDNALKVFAANSLEEIVHKISGAENAALVDQYVQWFENERRGGHAG</sequence>
<dbReference type="RefSeq" id="WP_155126954.1">
    <property type="nucleotide sequence ID" value="NZ_WMYY01000004.1"/>
</dbReference>
<keyword evidence="5 10" id="KW-0067">ATP-binding</keyword>
<evidence type="ECO:0000313" key="11">
    <source>
        <dbReference type="Proteomes" id="UP000460220"/>
    </source>
</evidence>
<comment type="caution">
    <text evidence="10">The sequence shown here is derived from an EMBL/GenBank/DDBJ whole genome shotgun (WGS) entry which is preliminary data.</text>
</comment>
<evidence type="ECO:0000256" key="2">
    <source>
        <dbReference type="ARBA" id="ARBA00022448"/>
    </source>
</evidence>
<dbReference type="PROSITE" id="PS00211">
    <property type="entry name" value="ABC_TRANSPORTER_1"/>
    <property type="match status" value="1"/>
</dbReference>
<dbReference type="GO" id="GO:0005524">
    <property type="term" value="F:ATP binding"/>
    <property type="evidence" value="ECO:0007669"/>
    <property type="project" value="UniProtKB-KW"/>
</dbReference>
<reference evidence="10 11" key="1">
    <citation type="journal article" date="2019" name="Nat. Med.">
        <title>A library of human gut bacterial isolates paired with longitudinal multiomics data enables mechanistic microbiome research.</title>
        <authorList>
            <person name="Poyet M."/>
            <person name="Groussin M."/>
            <person name="Gibbons S.M."/>
            <person name="Avila-Pacheco J."/>
            <person name="Jiang X."/>
            <person name="Kearney S.M."/>
            <person name="Perrotta A.R."/>
            <person name="Berdy B."/>
            <person name="Zhao S."/>
            <person name="Lieberman T.D."/>
            <person name="Swanson P.K."/>
            <person name="Smith M."/>
            <person name="Roesemann S."/>
            <person name="Alexander J.E."/>
            <person name="Rich S.A."/>
            <person name="Livny J."/>
            <person name="Vlamakis H."/>
            <person name="Clish C."/>
            <person name="Bullock K."/>
            <person name="Deik A."/>
            <person name="Scott J."/>
            <person name="Pierce K.A."/>
            <person name="Xavier R.J."/>
            <person name="Alm E.J."/>
        </authorList>
    </citation>
    <scope>NUCLEOTIDE SEQUENCE</scope>
    <source>
        <strain evidence="9 11">BIOML-A12</strain>
        <strain evidence="10">BIOML-A6</strain>
    </source>
</reference>
<protein>
    <submittedName>
        <fullName evidence="10">ATP-binding cassette domain-containing protein</fullName>
    </submittedName>
</protein>
<dbReference type="InterPro" id="IPR050352">
    <property type="entry name" value="ABCG_transporters"/>
</dbReference>
<dbReference type="InterPro" id="IPR027417">
    <property type="entry name" value="P-loop_NTPase"/>
</dbReference>
<evidence type="ECO:0000256" key="3">
    <source>
        <dbReference type="ARBA" id="ARBA00022692"/>
    </source>
</evidence>
<name>A0A6A8V4Z5_STRPA</name>
<accession>A0A6A8V4Z5</accession>
<evidence type="ECO:0000256" key="1">
    <source>
        <dbReference type="ARBA" id="ARBA00004141"/>
    </source>
</evidence>
<feature type="domain" description="ABC transporter" evidence="8">
    <location>
        <begin position="175"/>
        <end position="409"/>
    </location>
</feature>
<gene>
    <name evidence="9" type="ORF">GMC73_05285</name>
    <name evidence="10" type="ORF">GMC90_04360</name>
</gene>
<organism evidence="10">
    <name type="scientific">Streptococcus parasanguinis</name>
    <dbReference type="NCBI Taxonomy" id="1318"/>
    <lineage>
        <taxon>Bacteria</taxon>
        <taxon>Bacillati</taxon>
        <taxon>Bacillota</taxon>
        <taxon>Bacilli</taxon>
        <taxon>Lactobacillales</taxon>
        <taxon>Streptococcaceae</taxon>
        <taxon>Streptococcus</taxon>
    </lineage>
</organism>
<dbReference type="EMBL" id="WMZE01000002">
    <property type="protein sequence ID" value="MTS01065.1"/>
    <property type="molecule type" value="Genomic_DNA"/>
</dbReference>
<dbReference type="GO" id="GO:0042626">
    <property type="term" value="F:ATPase-coupled transmembrane transporter activity"/>
    <property type="evidence" value="ECO:0007669"/>
    <property type="project" value="TreeGrafter"/>
</dbReference>
<comment type="subcellular location">
    <subcellularLocation>
        <location evidence="1">Membrane</location>
        <topology evidence="1">Multi-pass membrane protein</topology>
    </subcellularLocation>
</comment>
<dbReference type="InterPro" id="IPR017871">
    <property type="entry name" value="ABC_transporter-like_CS"/>
</dbReference>
<evidence type="ECO:0000256" key="5">
    <source>
        <dbReference type="ARBA" id="ARBA00022840"/>
    </source>
</evidence>
<dbReference type="EMBL" id="WMYY01000004">
    <property type="protein sequence ID" value="MTR66682.1"/>
    <property type="molecule type" value="Genomic_DNA"/>
</dbReference>
<dbReference type="Gene3D" id="3.40.50.300">
    <property type="entry name" value="P-loop containing nucleotide triphosphate hydrolases"/>
    <property type="match status" value="1"/>
</dbReference>
<dbReference type="InterPro" id="IPR003439">
    <property type="entry name" value="ABC_transporter-like_ATP-bd"/>
</dbReference>
<evidence type="ECO:0000256" key="4">
    <source>
        <dbReference type="ARBA" id="ARBA00022741"/>
    </source>
</evidence>
<dbReference type="Pfam" id="PF00005">
    <property type="entry name" value="ABC_tran"/>
    <property type="match status" value="1"/>
</dbReference>
<dbReference type="GO" id="GO:0016020">
    <property type="term" value="C:membrane"/>
    <property type="evidence" value="ECO:0007669"/>
    <property type="project" value="UniProtKB-SubCell"/>
</dbReference>
<dbReference type="AlphaFoldDB" id="A0A6A8V4Z5"/>
<keyword evidence="4" id="KW-0547">Nucleotide-binding</keyword>
<evidence type="ECO:0000313" key="10">
    <source>
        <dbReference type="EMBL" id="MTS01065.1"/>
    </source>
</evidence>
<dbReference type="PANTHER" id="PTHR48041">
    <property type="entry name" value="ABC TRANSPORTER G FAMILY MEMBER 28"/>
    <property type="match status" value="1"/>
</dbReference>
<dbReference type="GO" id="GO:0016887">
    <property type="term" value="F:ATP hydrolysis activity"/>
    <property type="evidence" value="ECO:0007669"/>
    <property type="project" value="InterPro"/>
</dbReference>
<keyword evidence="2" id="KW-0813">Transport</keyword>